<sequence length="50" mass="5501">MSSRVLGYAKPVGYIDLYHAAKSHTRCVLGHAKPVGHTDLYHTAKSHARV</sequence>
<keyword evidence="2" id="KW-1185">Reference proteome</keyword>
<protein>
    <submittedName>
        <fullName evidence="1">Uncharacterized protein</fullName>
    </submittedName>
</protein>
<evidence type="ECO:0000313" key="2">
    <source>
        <dbReference type="Proteomes" id="UP000032142"/>
    </source>
</evidence>
<dbReference type="Proteomes" id="UP000032142">
    <property type="component" value="Unassembled WGS sequence"/>
</dbReference>
<gene>
    <name evidence="1" type="ORF">F383_07963</name>
</gene>
<reference evidence="2" key="1">
    <citation type="submission" date="2014-09" db="EMBL/GenBank/DDBJ databases">
        <authorList>
            <person name="Mudge J."/>
            <person name="Ramaraj T."/>
            <person name="Lindquist I.E."/>
            <person name="Bharti A.K."/>
            <person name="Sundararajan A."/>
            <person name="Cameron C.T."/>
            <person name="Woodward J.E."/>
            <person name="May G.D."/>
            <person name="Brubaker C."/>
            <person name="Broadhvest J."/>
            <person name="Wilkins T.A."/>
        </authorList>
    </citation>
    <scope>NUCLEOTIDE SEQUENCE</scope>
    <source>
        <strain evidence="2">cv. AKA8401</strain>
    </source>
</reference>
<proteinExistence type="predicted"/>
<dbReference type="EMBL" id="KN439873">
    <property type="protein sequence ID" value="KHG27090.1"/>
    <property type="molecule type" value="Genomic_DNA"/>
</dbReference>
<name>A0A0B0PQ18_GOSAR</name>
<dbReference type="AlphaFoldDB" id="A0A0B0PQ18"/>
<evidence type="ECO:0000313" key="1">
    <source>
        <dbReference type="EMBL" id="KHG27090.1"/>
    </source>
</evidence>
<organism evidence="1 2">
    <name type="scientific">Gossypium arboreum</name>
    <name type="common">Tree cotton</name>
    <name type="synonym">Gossypium nanking</name>
    <dbReference type="NCBI Taxonomy" id="29729"/>
    <lineage>
        <taxon>Eukaryota</taxon>
        <taxon>Viridiplantae</taxon>
        <taxon>Streptophyta</taxon>
        <taxon>Embryophyta</taxon>
        <taxon>Tracheophyta</taxon>
        <taxon>Spermatophyta</taxon>
        <taxon>Magnoliopsida</taxon>
        <taxon>eudicotyledons</taxon>
        <taxon>Gunneridae</taxon>
        <taxon>Pentapetalae</taxon>
        <taxon>rosids</taxon>
        <taxon>malvids</taxon>
        <taxon>Malvales</taxon>
        <taxon>Malvaceae</taxon>
        <taxon>Malvoideae</taxon>
        <taxon>Gossypium</taxon>
    </lineage>
</organism>
<accession>A0A0B0PQ18</accession>